<keyword evidence="4" id="KW-0325">Glycoprotein</keyword>
<feature type="signal peptide" evidence="7">
    <location>
        <begin position="1"/>
        <end position="17"/>
    </location>
</feature>
<evidence type="ECO:0000256" key="2">
    <source>
        <dbReference type="ARBA" id="ARBA00023136"/>
    </source>
</evidence>
<dbReference type="InterPro" id="IPR013783">
    <property type="entry name" value="Ig-like_fold"/>
</dbReference>
<dbReference type="PANTHER" id="PTHR11640">
    <property type="entry name" value="NEPHRIN"/>
    <property type="match status" value="1"/>
</dbReference>
<dbReference type="EMBL" id="WNTK01000004">
    <property type="protein sequence ID" value="KAG9485952.1"/>
    <property type="molecule type" value="Genomic_DNA"/>
</dbReference>
<dbReference type="InterPro" id="IPR036179">
    <property type="entry name" value="Ig-like_dom_sf"/>
</dbReference>
<reference evidence="9" key="1">
    <citation type="thesis" date="2020" institute="ProQuest LLC" country="789 East Eisenhower Parkway, Ann Arbor, MI, USA">
        <title>Comparative Genomics and Chromosome Evolution.</title>
        <authorList>
            <person name="Mudd A.B."/>
        </authorList>
    </citation>
    <scope>NUCLEOTIDE SEQUENCE</scope>
    <source>
        <strain evidence="9">HN-11 Male</strain>
        <tissue evidence="9">Kidney and liver</tissue>
    </source>
</reference>
<evidence type="ECO:0000313" key="10">
    <source>
        <dbReference type="Proteomes" id="UP000770717"/>
    </source>
</evidence>
<dbReference type="GO" id="GO:0005886">
    <property type="term" value="C:plasma membrane"/>
    <property type="evidence" value="ECO:0007669"/>
    <property type="project" value="TreeGrafter"/>
</dbReference>
<keyword evidence="6" id="KW-1133">Transmembrane helix</keyword>
<dbReference type="Gene3D" id="2.60.40.10">
    <property type="entry name" value="Immunoglobulins"/>
    <property type="match status" value="2"/>
</dbReference>
<comment type="subcellular location">
    <subcellularLocation>
        <location evidence="1">Membrane</location>
        <topology evidence="1">Single-pass type I membrane protein</topology>
    </subcellularLocation>
</comment>
<dbReference type="InterPro" id="IPR003599">
    <property type="entry name" value="Ig_sub"/>
</dbReference>
<dbReference type="OrthoDB" id="6106100at2759"/>
<keyword evidence="2 6" id="KW-0472">Membrane</keyword>
<evidence type="ECO:0000256" key="4">
    <source>
        <dbReference type="ARBA" id="ARBA00023180"/>
    </source>
</evidence>
<dbReference type="Proteomes" id="UP000770717">
    <property type="component" value="Unassembled WGS sequence"/>
</dbReference>
<gene>
    <name evidence="9" type="ORF">GDO78_008836</name>
</gene>
<keyword evidence="3" id="KW-1015">Disulfide bond</keyword>
<dbReference type="GO" id="GO:0005911">
    <property type="term" value="C:cell-cell junction"/>
    <property type="evidence" value="ECO:0007669"/>
    <property type="project" value="TreeGrafter"/>
</dbReference>
<keyword evidence="10" id="KW-1185">Reference proteome</keyword>
<evidence type="ECO:0000256" key="6">
    <source>
        <dbReference type="SAM" id="Phobius"/>
    </source>
</evidence>
<dbReference type="PANTHER" id="PTHR11640:SF31">
    <property type="entry name" value="IRREGULAR CHIASM C-ROUGHEST PROTEIN-RELATED"/>
    <property type="match status" value="1"/>
</dbReference>
<evidence type="ECO:0000256" key="1">
    <source>
        <dbReference type="ARBA" id="ARBA00004479"/>
    </source>
</evidence>
<dbReference type="InterPro" id="IPR013098">
    <property type="entry name" value="Ig_I-set"/>
</dbReference>
<dbReference type="InterPro" id="IPR051275">
    <property type="entry name" value="Cell_adhesion_signaling"/>
</dbReference>
<evidence type="ECO:0000313" key="9">
    <source>
        <dbReference type="EMBL" id="KAG9485952.1"/>
    </source>
</evidence>
<accession>A0A8J6FD93</accession>
<feature type="domain" description="Ig-like" evidence="8">
    <location>
        <begin position="103"/>
        <end position="190"/>
    </location>
</feature>
<proteinExistence type="predicted"/>
<protein>
    <recommendedName>
        <fullName evidence="8">Ig-like domain-containing protein</fullName>
    </recommendedName>
</protein>
<organism evidence="9 10">
    <name type="scientific">Eleutherodactylus coqui</name>
    <name type="common">Puerto Rican coqui</name>
    <dbReference type="NCBI Taxonomy" id="57060"/>
    <lineage>
        <taxon>Eukaryota</taxon>
        <taxon>Metazoa</taxon>
        <taxon>Chordata</taxon>
        <taxon>Craniata</taxon>
        <taxon>Vertebrata</taxon>
        <taxon>Euteleostomi</taxon>
        <taxon>Amphibia</taxon>
        <taxon>Batrachia</taxon>
        <taxon>Anura</taxon>
        <taxon>Neobatrachia</taxon>
        <taxon>Hyloidea</taxon>
        <taxon>Eleutherodactylidae</taxon>
        <taxon>Eleutherodactylinae</taxon>
        <taxon>Eleutherodactylus</taxon>
        <taxon>Eleutherodactylus</taxon>
    </lineage>
</organism>
<evidence type="ECO:0000259" key="8">
    <source>
        <dbReference type="PROSITE" id="PS50835"/>
    </source>
</evidence>
<dbReference type="SMART" id="SM00409">
    <property type="entry name" value="IG"/>
    <property type="match status" value="2"/>
</dbReference>
<dbReference type="InterPro" id="IPR003598">
    <property type="entry name" value="Ig_sub2"/>
</dbReference>
<keyword evidence="5" id="KW-0393">Immunoglobulin domain</keyword>
<name>A0A8J6FD93_ELECQ</name>
<feature type="domain" description="Ig-like" evidence="8">
    <location>
        <begin position="28"/>
        <end position="97"/>
    </location>
</feature>
<comment type="caution">
    <text evidence="9">The sequence shown here is derived from an EMBL/GenBank/DDBJ whole genome shotgun (WGS) entry which is preliminary data.</text>
</comment>
<dbReference type="InterPro" id="IPR007110">
    <property type="entry name" value="Ig-like_dom"/>
</dbReference>
<evidence type="ECO:0000256" key="3">
    <source>
        <dbReference type="ARBA" id="ARBA00023157"/>
    </source>
</evidence>
<keyword evidence="6" id="KW-0812">Transmembrane</keyword>
<dbReference type="SMART" id="SM00408">
    <property type="entry name" value="IGc2"/>
    <property type="match status" value="2"/>
</dbReference>
<dbReference type="SUPFAM" id="SSF48726">
    <property type="entry name" value="Immunoglobulin"/>
    <property type="match status" value="2"/>
</dbReference>
<dbReference type="Pfam" id="PF00047">
    <property type="entry name" value="ig"/>
    <property type="match status" value="1"/>
</dbReference>
<keyword evidence="7" id="KW-0732">Signal</keyword>
<evidence type="ECO:0000256" key="7">
    <source>
        <dbReference type="SAM" id="SignalP"/>
    </source>
</evidence>
<dbReference type="CDD" id="cd00096">
    <property type="entry name" value="Ig"/>
    <property type="match status" value="1"/>
</dbReference>
<evidence type="ECO:0000256" key="5">
    <source>
        <dbReference type="ARBA" id="ARBA00023319"/>
    </source>
</evidence>
<dbReference type="GO" id="GO:0098609">
    <property type="term" value="P:cell-cell adhesion"/>
    <property type="evidence" value="ECO:0007669"/>
    <property type="project" value="TreeGrafter"/>
</dbReference>
<dbReference type="AlphaFoldDB" id="A0A8J6FD93"/>
<dbReference type="GO" id="GO:0050839">
    <property type="term" value="F:cell adhesion molecule binding"/>
    <property type="evidence" value="ECO:0007669"/>
    <property type="project" value="TreeGrafter"/>
</dbReference>
<dbReference type="Pfam" id="PF07679">
    <property type="entry name" value="I-set"/>
    <property type="match status" value="1"/>
</dbReference>
<dbReference type="PROSITE" id="PS50835">
    <property type="entry name" value="IG_LIKE"/>
    <property type="match status" value="2"/>
</dbReference>
<sequence>MILLCLSAAIQLLMNNASYDNQLSANLSDSTTLTCKVINNTNDETLIWYRGSEQVDIKSENSVNISNVCIPELAFEDNGVSFTCLLKRNTTIKRSVQLNVLFPPTLSGDTHITAEEGKEVQITCGFKANPAATMFWKQNNSLFTLPSHYKQDMTSDTLKLTIEKAQISDSAYYTCVALSSNGTETTRVFELIVGEREPSLPVEAIAAAVVVGALIIIFGIFARRDKIMKVVCMKSSALRTIRWTAHCVPYGQRC</sequence>
<dbReference type="InterPro" id="IPR013151">
    <property type="entry name" value="Immunoglobulin_dom"/>
</dbReference>
<feature type="transmembrane region" description="Helical" evidence="6">
    <location>
        <begin position="204"/>
        <end position="222"/>
    </location>
</feature>
<feature type="chain" id="PRO_5035200767" description="Ig-like domain-containing protein" evidence="7">
    <location>
        <begin position="18"/>
        <end position="254"/>
    </location>
</feature>